<reference evidence="2 3" key="1">
    <citation type="submission" date="2024-02" db="EMBL/GenBank/DDBJ databases">
        <authorList>
            <person name="Chen Y."/>
            <person name="Shah S."/>
            <person name="Dougan E. K."/>
            <person name="Thang M."/>
            <person name="Chan C."/>
        </authorList>
    </citation>
    <scope>NUCLEOTIDE SEQUENCE [LARGE SCALE GENOMIC DNA]</scope>
</reference>
<keyword evidence="3" id="KW-1185">Reference proteome</keyword>
<evidence type="ECO:0000256" key="1">
    <source>
        <dbReference type="SAM" id="MobiDB-lite"/>
    </source>
</evidence>
<sequence>MVKKQRDIMFNMGHDKPDEVDLYKIRVQNIELWQRKKMDEAGALVMKFLDKSDALRIEIERSIREIVDEAKRLRGKVLRPLPADELMEELDAALQFADLEASLQPVEGVDQPMPGDHLDDGLARLQSPEPGQPMVQPVEPGEPHQKTMQPVEPEAPNQNTVPPVQLEMTNQNTVQPVEPEEPNQNTVQPVQLDTTNQNTVQPVEPEEPNQNTVPPVQPETTNQNTVQPVQLQMTNQKRVQLVEPEKPAPQAPELASATPAVQVKLPCSPTQDLSQQFQPPPPLLEASLSTAAVATVARAMERKDTVQLDADMAEHADDAVVMEDGTVMFNGPNGRFETLKEREQRLKHNIKMKFNRSLDSPSCPECVLEKARNRRYNHQLIAQLFDDWIGSGKNWCKSSIYLNSMKTKEQRRVGRYVMRTYQQLREKFGATIAKTIRDDKRELQAKRKPGDPVWVMSHPDCPHEDLELFRVFDSLEFEDLESDRTETGFNLDGSFDACADTSLEAVASRSEDMKKGYASELQARRTEMEIMKLEFEGLYMRVEEESVIENSNELKALYDQAFSKEPPKPKAKSKGKKSIAPVS</sequence>
<feature type="region of interest" description="Disordered" evidence="1">
    <location>
        <begin position="561"/>
        <end position="583"/>
    </location>
</feature>
<evidence type="ECO:0000313" key="3">
    <source>
        <dbReference type="Proteomes" id="UP001642484"/>
    </source>
</evidence>
<dbReference type="Proteomes" id="UP001642484">
    <property type="component" value="Unassembled WGS sequence"/>
</dbReference>
<proteinExistence type="predicted"/>
<dbReference type="EMBL" id="CAXAMN010028395">
    <property type="protein sequence ID" value="CAK9116431.1"/>
    <property type="molecule type" value="Genomic_DNA"/>
</dbReference>
<evidence type="ECO:0000313" key="2">
    <source>
        <dbReference type="EMBL" id="CAK9116431.1"/>
    </source>
</evidence>
<comment type="caution">
    <text evidence="2">The sequence shown here is derived from an EMBL/GenBank/DDBJ whole genome shotgun (WGS) entry which is preliminary data.</text>
</comment>
<feature type="region of interest" description="Disordered" evidence="1">
    <location>
        <begin position="200"/>
        <end position="222"/>
    </location>
</feature>
<name>A0ABP0SW73_9DINO</name>
<feature type="region of interest" description="Disordered" evidence="1">
    <location>
        <begin position="124"/>
        <end position="157"/>
    </location>
</feature>
<accession>A0ABP0SW73</accession>
<gene>
    <name evidence="2" type="ORF">CCMP2556_LOCUS54020</name>
</gene>
<organism evidence="2 3">
    <name type="scientific">Durusdinium trenchii</name>
    <dbReference type="NCBI Taxonomy" id="1381693"/>
    <lineage>
        <taxon>Eukaryota</taxon>
        <taxon>Sar</taxon>
        <taxon>Alveolata</taxon>
        <taxon>Dinophyceae</taxon>
        <taxon>Suessiales</taxon>
        <taxon>Symbiodiniaceae</taxon>
        <taxon>Durusdinium</taxon>
    </lineage>
</organism>
<feature type="compositionally biased region" description="Polar residues" evidence="1">
    <location>
        <begin position="208"/>
        <end position="222"/>
    </location>
</feature>
<protein>
    <submittedName>
        <fullName evidence="2">Uncharacterized protein</fullName>
    </submittedName>
</protein>